<dbReference type="EMBL" id="CAJVQC010047195">
    <property type="protein sequence ID" value="CAG8784359.1"/>
    <property type="molecule type" value="Genomic_DNA"/>
</dbReference>
<keyword evidence="2" id="KW-1185">Reference proteome</keyword>
<protein>
    <submittedName>
        <fullName evidence="1">22701_t:CDS:1</fullName>
    </submittedName>
</protein>
<proteinExistence type="predicted"/>
<comment type="caution">
    <text evidence="1">The sequence shown here is derived from an EMBL/GenBank/DDBJ whole genome shotgun (WGS) entry which is preliminary data.</text>
</comment>
<evidence type="ECO:0000313" key="1">
    <source>
        <dbReference type="EMBL" id="CAG8784359.1"/>
    </source>
</evidence>
<organism evidence="1 2">
    <name type="scientific">Racocetra persica</name>
    <dbReference type="NCBI Taxonomy" id="160502"/>
    <lineage>
        <taxon>Eukaryota</taxon>
        <taxon>Fungi</taxon>
        <taxon>Fungi incertae sedis</taxon>
        <taxon>Mucoromycota</taxon>
        <taxon>Glomeromycotina</taxon>
        <taxon>Glomeromycetes</taxon>
        <taxon>Diversisporales</taxon>
        <taxon>Gigasporaceae</taxon>
        <taxon>Racocetra</taxon>
    </lineage>
</organism>
<name>A0ACA9RBA9_9GLOM</name>
<gene>
    <name evidence="1" type="ORF">RPERSI_LOCUS18058</name>
</gene>
<dbReference type="Proteomes" id="UP000789920">
    <property type="component" value="Unassembled WGS sequence"/>
</dbReference>
<feature type="non-terminal residue" evidence="1">
    <location>
        <position position="1"/>
    </location>
</feature>
<accession>A0ACA9RBA9</accession>
<sequence>PAFKFFKNGQQVSQLVDAGIEEFRKLIAQHVGSPGLNIQGENVNS</sequence>
<evidence type="ECO:0000313" key="2">
    <source>
        <dbReference type="Proteomes" id="UP000789920"/>
    </source>
</evidence>
<reference evidence="1" key="1">
    <citation type="submission" date="2021-06" db="EMBL/GenBank/DDBJ databases">
        <authorList>
            <person name="Kallberg Y."/>
            <person name="Tangrot J."/>
            <person name="Rosling A."/>
        </authorList>
    </citation>
    <scope>NUCLEOTIDE SEQUENCE</scope>
    <source>
        <strain evidence="1">MA461A</strain>
    </source>
</reference>